<organism evidence="12 13">
    <name type="scientific">Mucor flavus</name>
    <dbReference type="NCBI Taxonomy" id="439312"/>
    <lineage>
        <taxon>Eukaryota</taxon>
        <taxon>Fungi</taxon>
        <taxon>Fungi incertae sedis</taxon>
        <taxon>Mucoromycota</taxon>
        <taxon>Mucoromycotina</taxon>
        <taxon>Mucoromycetes</taxon>
        <taxon>Mucorales</taxon>
        <taxon>Mucorineae</taxon>
        <taxon>Mucoraceae</taxon>
        <taxon>Mucor</taxon>
    </lineage>
</organism>
<dbReference type="PROSITE" id="PS51011">
    <property type="entry name" value="ARID"/>
    <property type="match status" value="1"/>
</dbReference>
<dbReference type="Gene3D" id="3.10.20.90">
    <property type="entry name" value="Phosphatidylinositol 3-kinase Catalytic Subunit, Chain A, domain 1"/>
    <property type="match status" value="1"/>
</dbReference>
<dbReference type="SUPFAM" id="SSF48371">
    <property type="entry name" value="ARM repeat"/>
    <property type="match status" value="1"/>
</dbReference>
<gene>
    <name evidence="12" type="ORF">MFLAVUS_001369</name>
</gene>
<feature type="compositionally biased region" description="Acidic residues" evidence="7">
    <location>
        <begin position="907"/>
        <end position="925"/>
    </location>
</feature>
<dbReference type="Pfam" id="PF01388">
    <property type="entry name" value="ARID"/>
    <property type="match status" value="1"/>
</dbReference>
<evidence type="ECO:0000313" key="12">
    <source>
        <dbReference type="EMBL" id="GAA5807988.1"/>
    </source>
</evidence>
<accession>A0ABP9YMA0</accession>
<feature type="region of interest" description="Disordered" evidence="7">
    <location>
        <begin position="1661"/>
        <end position="1706"/>
    </location>
</feature>
<feature type="region of interest" description="Disordered" evidence="7">
    <location>
        <begin position="1257"/>
        <end position="1307"/>
    </location>
</feature>
<evidence type="ECO:0000256" key="3">
    <source>
        <dbReference type="ARBA" id="ARBA00023015"/>
    </source>
</evidence>
<dbReference type="Proteomes" id="UP001473302">
    <property type="component" value="Unassembled WGS sequence"/>
</dbReference>
<feature type="domain" description="SH3" evidence="9">
    <location>
        <begin position="775"/>
        <end position="836"/>
    </location>
</feature>
<comment type="caution">
    <text evidence="12">The sequence shown here is derived from an EMBL/GenBank/DDBJ whole genome shotgun (WGS) entry which is preliminary data.</text>
</comment>
<evidence type="ECO:0000256" key="1">
    <source>
        <dbReference type="ARBA" id="ARBA00022443"/>
    </source>
</evidence>
<keyword evidence="3" id="KW-0805">Transcription regulation</keyword>
<dbReference type="Gene3D" id="1.10.150.60">
    <property type="entry name" value="ARID DNA-binding domain"/>
    <property type="match status" value="1"/>
</dbReference>
<feature type="compositionally biased region" description="Low complexity" evidence="7">
    <location>
        <begin position="1261"/>
        <end position="1286"/>
    </location>
</feature>
<dbReference type="Gene3D" id="2.30.30.40">
    <property type="entry name" value="SH3 Domains"/>
    <property type="match status" value="1"/>
</dbReference>
<dbReference type="SMART" id="SM01014">
    <property type="entry name" value="ARID"/>
    <property type="match status" value="1"/>
</dbReference>
<keyword evidence="2" id="KW-0156">Chromatin regulator</keyword>
<keyword evidence="4" id="KW-0804">Transcription</keyword>
<dbReference type="EMBL" id="BAABUK010000003">
    <property type="protein sequence ID" value="GAA5807988.1"/>
    <property type="molecule type" value="Genomic_DNA"/>
</dbReference>
<evidence type="ECO:0000256" key="7">
    <source>
        <dbReference type="SAM" id="MobiDB-lite"/>
    </source>
</evidence>
<dbReference type="SMART" id="SM00326">
    <property type="entry name" value="SH3"/>
    <property type="match status" value="1"/>
</dbReference>
<dbReference type="Pfam" id="PF00788">
    <property type="entry name" value="RA"/>
    <property type="match status" value="1"/>
</dbReference>
<feature type="region of interest" description="Disordered" evidence="7">
    <location>
        <begin position="1328"/>
        <end position="1352"/>
    </location>
</feature>
<protein>
    <submittedName>
        <fullName evidence="12">Uncharacterized protein</fullName>
    </submittedName>
</protein>
<reference evidence="12 13" key="1">
    <citation type="submission" date="2024-04" db="EMBL/GenBank/DDBJ databases">
        <title>genome sequences of Mucor flavus KT1a and Helicostylum pulchrum KT1b strains isolated from the surface of a dry-aged beef.</title>
        <authorList>
            <person name="Toyotome T."/>
            <person name="Hosono M."/>
            <person name="Torimaru M."/>
            <person name="Fukuda K."/>
            <person name="Mikami N."/>
        </authorList>
    </citation>
    <scope>NUCLEOTIDE SEQUENCE [LARGE SCALE GENOMIC DNA]</scope>
    <source>
        <strain evidence="12 13">KT1a</strain>
    </source>
</reference>
<proteinExistence type="predicted"/>
<dbReference type="PANTHER" id="PTHR22970">
    <property type="entry name" value="AT-RICH INTERACTIVE DOMAIN-CONTAINING PROTEIN 2"/>
    <property type="match status" value="1"/>
</dbReference>
<dbReference type="Pfam" id="PF00018">
    <property type="entry name" value="SH3_1"/>
    <property type="match status" value="1"/>
</dbReference>
<evidence type="ECO:0000256" key="4">
    <source>
        <dbReference type="ARBA" id="ARBA00023163"/>
    </source>
</evidence>
<dbReference type="PROSITE" id="PS50002">
    <property type="entry name" value="SH3"/>
    <property type="match status" value="1"/>
</dbReference>
<dbReference type="InterPro" id="IPR013087">
    <property type="entry name" value="Znf_C2H2_type"/>
</dbReference>
<feature type="domain" description="ARID" evidence="11">
    <location>
        <begin position="13"/>
        <end position="105"/>
    </location>
</feature>
<dbReference type="PROSITE" id="PS00028">
    <property type="entry name" value="ZINC_FINGER_C2H2_1"/>
    <property type="match status" value="1"/>
</dbReference>
<feature type="compositionally biased region" description="Low complexity" evidence="7">
    <location>
        <begin position="1330"/>
        <end position="1346"/>
    </location>
</feature>
<dbReference type="SUPFAM" id="SSF46774">
    <property type="entry name" value="ARID-like"/>
    <property type="match status" value="1"/>
</dbReference>
<dbReference type="InterPro" id="IPR001606">
    <property type="entry name" value="ARID_dom"/>
</dbReference>
<dbReference type="CDD" id="cd16100">
    <property type="entry name" value="ARID"/>
    <property type="match status" value="1"/>
</dbReference>
<dbReference type="InterPro" id="IPR036431">
    <property type="entry name" value="ARID_dom_sf"/>
</dbReference>
<evidence type="ECO:0000256" key="8">
    <source>
        <dbReference type="SAM" id="Phobius"/>
    </source>
</evidence>
<dbReference type="SMART" id="SM00355">
    <property type="entry name" value="ZnF_C2H2"/>
    <property type="match status" value="2"/>
</dbReference>
<evidence type="ECO:0000256" key="6">
    <source>
        <dbReference type="PROSITE-ProRule" id="PRU00192"/>
    </source>
</evidence>
<evidence type="ECO:0000256" key="5">
    <source>
        <dbReference type="ARBA" id="ARBA00023242"/>
    </source>
</evidence>
<dbReference type="SUPFAM" id="SSF50044">
    <property type="entry name" value="SH3-domain"/>
    <property type="match status" value="1"/>
</dbReference>
<feature type="transmembrane region" description="Helical" evidence="8">
    <location>
        <begin position="1552"/>
        <end position="1575"/>
    </location>
</feature>
<keyword evidence="1 6" id="KW-0728">SH3 domain</keyword>
<dbReference type="SUPFAM" id="SSF54236">
    <property type="entry name" value="Ubiquitin-like"/>
    <property type="match status" value="1"/>
</dbReference>
<keyword evidence="13" id="KW-1185">Reference proteome</keyword>
<evidence type="ECO:0000259" key="10">
    <source>
        <dbReference type="PROSITE" id="PS50200"/>
    </source>
</evidence>
<keyword evidence="8" id="KW-0812">Transmembrane</keyword>
<dbReference type="Gene3D" id="3.30.160.60">
    <property type="entry name" value="Classic Zinc Finger"/>
    <property type="match status" value="1"/>
</dbReference>
<dbReference type="PROSITE" id="PS50200">
    <property type="entry name" value="RA"/>
    <property type="match status" value="1"/>
</dbReference>
<keyword evidence="5" id="KW-0539">Nucleus</keyword>
<feature type="domain" description="Ras-associating" evidence="10">
    <location>
        <begin position="989"/>
        <end position="1075"/>
    </location>
</feature>
<dbReference type="InterPro" id="IPR052406">
    <property type="entry name" value="Chromatin_Remodeling_Comp"/>
</dbReference>
<dbReference type="SMART" id="SM00501">
    <property type="entry name" value="BRIGHT"/>
    <property type="match status" value="1"/>
</dbReference>
<evidence type="ECO:0000313" key="13">
    <source>
        <dbReference type="Proteomes" id="UP001473302"/>
    </source>
</evidence>
<keyword evidence="8" id="KW-1133">Transmembrane helix</keyword>
<feature type="compositionally biased region" description="Polar residues" evidence="7">
    <location>
        <begin position="1661"/>
        <end position="1686"/>
    </location>
</feature>
<sequence length="1706" mass="192053">MELRTVSDAIERTEEYICFIEELKAFHNRKGTTLLSEPVLGGKKIDLYKLYREVVAAGGFDQVTKKRSWKQIGAIFEFPATCTNSAYILKGLYIRNLLGWEEEQIWCKEWVPPEELKGPEAHKASTLAGKTYKKCKHRNHQHHHHHHYPNHETPILPNQPTTTLPFNLITTNEVHQCEISELHHRTLPFEHVHSIESDASRDCVTGNEFDDKTKTRMIPSLQSMNPTDVEWALNNIVTISYECPQKLLLNENPALLEALLLKAESCLQNTLFFNIKSTDNHDSHRMILKILHIIRNFSFIESNTRVFAASSNFKQMLIKCLVMTNSSHYSHCIDILENMTPFVELGPFDSIIGCLNNLLMTATERSVILGSVRVLTMLASSSASNLHYLLPTSTQVANRITQFLIANDEELIGVSLEYLYQYSRQSVSFGQHLLALHDGADIGIMVSLLMTPCKYFRPILVHVSQQDSPPPQRSNSAESILFSHHQHHGSVPCVPNLTSYQQLDEPYRCLGWLKDKFELSSASSELSLDDMYLLYEMRFGHEKALRMKEFYTVLRIAFPIATGSADSPIHQVQQGAILEGTTIRGLQVKMNILQDGSELMCQWTNCSQSFNDEQLLQTHVLHEHIPTTTSNCLWTNCEEDNSFQDPNELTVHVRDSHLPGYVDNSDIQGVALVAAQLLKVLSRNPNSHVCFMPYEQELVMMTLINTTDRIQRKWTPSPEMAIREEDGDEEVSQPKIQRLIEEDEEEEEDDEEEEEEEEEDGSDFTSSPSIPDENINFDLVYTLHTFEATVDGQASVKKGDALTLLDDSNSYWWLIRDLKSSEVGYIPAENIETPFERLARLNKHRNVELTSIEQATHYINKPQPKVSHSRKVVLSTFLNVQLHVLLVGENEDEIEDEAYELWEEEMADDDDDDNDDDNNNNEEEQEQVKQVQEEIVNTDDQQSQVNQVKNNPIVAKNNNECEVQQETITHNTVNNNADLSRVADVPDPNSKVLRVFAGNVDVGASYHSLRVNESTSVAELLFNAMEKFHISQIETKHGHHHGNSCVEYYLTVKTRDGDEITLDASDKPFAIYESLTTHLTTPMPSLTQFRQLTSTNSVSKQQKKKKRSSISGDTSLQFFMHKRIKRVNDKSGQIHIKVSLMTSVTPSLPEKMNAIKKMTSLRFNKKKSKKEIVELERIDKLIAIPASITIADLTSTALVKFHIISDKDQPHQYRLLLNANGKDKLLNATQQLSEVISDLGKSDKRFVLHNFNSSLDDHPQRSLSLSSSTSSSSSSSAAPNNRPTSSKVFPEIFPHRNPYSHSNHPVMTRLDSNTEAILKRVDAALESFEKSNNNPSRPKKNSFPSPMSVSRNESGVDIHLPHGLLRSTVLSDRKTQYSLMTAPNTLVLQKVLPADNKRSLLNTNSTSISGEELATLIKYGSQYLDTYDTANKPTLLSATSRLIVERDNEKSPSGLEDLEKEFQLYTPIPLFKDVTPNDNTINDIKKRQVEQPTSVVHVTITAAGTVVYTHTATSYSFIPSYSTIAPTASSIHNGTHPGNSDSNPSSSSSPNLGAIIGGAVGGVAFIALIGLAFLFMRRSKKKKTILQPPGGYIDDTDSYYQRGGADMTSSVPAPRHLVAPLPNGGSESKYFQQHDGGYYDDMVSSPHGNYATNPTYYSTTNSITSDSSPPTTVDGHTSFRHISNLNPERHVPHLKDRIEEPPHSRD</sequence>
<keyword evidence="8" id="KW-0472">Membrane</keyword>
<dbReference type="InterPro" id="IPR000159">
    <property type="entry name" value="RA_dom"/>
</dbReference>
<dbReference type="Pfam" id="PF21816">
    <property type="entry name" value="Zap1_zf1"/>
    <property type="match status" value="1"/>
</dbReference>
<dbReference type="InterPro" id="IPR036028">
    <property type="entry name" value="SH3-like_dom_sf"/>
</dbReference>
<feature type="compositionally biased region" description="Basic and acidic residues" evidence="7">
    <location>
        <begin position="1687"/>
        <end position="1706"/>
    </location>
</feature>
<evidence type="ECO:0000259" key="9">
    <source>
        <dbReference type="PROSITE" id="PS50002"/>
    </source>
</evidence>
<evidence type="ECO:0000256" key="2">
    <source>
        <dbReference type="ARBA" id="ARBA00022853"/>
    </source>
</evidence>
<dbReference type="InterPro" id="IPR001452">
    <property type="entry name" value="SH3_domain"/>
</dbReference>
<feature type="region of interest" description="Disordered" evidence="7">
    <location>
        <begin position="722"/>
        <end position="772"/>
    </location>
</feature>
<dbReference type="InterPro" id="IPR016024">
    <property type="entry name" value="ARM-type_fold"/>
</dbReference>
<name>A0ABP9YMA0_9FUNG</name>
<feature type="region of interest" description="Disordered" evidence="7">
    <location>
        <begin position="907"/>
        <end position="932"/>
    </location>
</feature>
<dbReference type="InterPro" id="IPR029071">
    <property type="entry name" value="Ubiquitin-like_domsf"/>
</dbReference>
<evidence type="ECO:0000259" key="11">
    <source>
        <dbReference type="PROSITE" id="PS51011"/>
    </source>
</evidence>
<feature type="compositionally biased region" description="Acidic residues" evidence="7">
    <location>
        <begin position="741"/>
        <end position="762"/>
    </location>
</feature>
<dbReference type="InterPro" id="IPR048420">
    <property type="entry name" value="Zap1-like_Znf1"/>
</dbReference>
<dbReference type="PANTHER" id="PTHR22970:SF14">
    <property type="entry name" value="AT-RICH INTERACTIVE DOMAIN-CONTAINING PROTEIN 2"/>
    <property type="match status" value="1"/>
</dbReference>